<evidence type="ECO:0000313" key="3">
    <source>
        <dbReference type="Proteomes" id="UP001500064"/>
    </source>
</evidence>
<protein>
    <submittedName>
        <fullName evidence="2">Uncharacterized protein</fullName>
    </submittedName>
</protein>
<name>A0ABN2FCC2_9ACTN</name>
<proteinExistence type="predicted"/>
<organism evidence="2 3">
    <name type="scientific">Nonomuraea maheshkhaliensis</name>
    <dbReference type="NCBI Taxonomy" id="419590"/>
    <lineage>
        <taxon>Bacteria</taxon>
        <taxon>Bacillati</taxon>
        <taxon>Actinomycetota</taxon>
        <taxon>Actinomycetes</taxon>
        <taxon>Streptosporangiales</taxon>
        <taxon>Streptosporangiaceae</taxon>
        <taxon>Nonomuraea</taxon>
    </lineage>
</organism>
<feature type="region of interest" description="Disordered" evidence="1">
    <location>
        <begin position="39"/>
        <end position="58"/>
    </location>
</feature>
<dbReference type="Proteomes" id="UP001500064">
    <property type="component" value="Unassembled WGS sequence"/>
</dbReference>
<feature type="region of interest" description="Disordered" evidence="1">
    <location>
        <begin position="1"/>
        <end position="25"/>
    </location>
</feature>
<reference evidence="2 3" key="1">
    <citation type="journal article" date="2019" name="Int. J. Syst. Evol. Microbiol.">
        <title>The Global Catalogue of Microorganisms (GCM) 10K type strain sequencing project: providing services to taxonomists for standard genome sequencing and annotation.</title>
        <authorList>
            <consortium name="The Broad Institute Genomics Platform"/>
            <consortium name="The Broad Institute Genome Sequencing Center for Infectious Disease"/>
            <person name="Wu L."/>
            <person name="Ma J."/>
        </authorList>
    </citation>
    <scope>NUCLEOTIDE SEQUENCE [LARGE SCALE GENOMIC DNA]</scope>
    <source>
        <strain evidence="2 3">JCM 13929</strain>
    </source>
</reference>
<comment type="caution">
    <text evidence="2">The sequence shown here is derived from an EMBL/GenBank/DDBJ whole genome shotgun (WGS) entry which is preliminary data.</text>
</comment>
<dbReference type="EMBL" id="BAAAMU010000028">
    <property type="protein sequence ID" value="GAA1640389.1"/>
    <property type="molecule type" value="Genomic_DNA"/>
</dbReference>
<dbReference type="RefSeq" id="WP_346107078.1">
    <property type="nucleotide sequence ID" value="NZ_BAAAMU010000028.1"/>
</dbReference>
<accession>A0ABN2FCC2</accession>
<evidence type="ECO:0000256" key="1">
    <source>
        <dbReference type="SAM" id="MobiDB-lite"/>
    </source>
</evidence>
<sequence>MRGDSGEQGDDEQEDDGRAAALAKPERILRIGRTSYIKGGPLGAALPDGETWFRQSPG</sequence>
<keyword evidence="3" id="KW-1185">Reference proteome</keyword>
<evidence type="ECO:0000313" key="2">
    <source>
        <dbReference type="EMBL" id="GAA1640389.1"/>
    </source>
</evidence>
<gene>
    <name evidence="2" type="ORF">GCM10009733_041890</name>
</gene>